<dbReference type="SMART" id="SM00240">
    <property type="entry name" value="FHA"/>
    <property type="match status" value="1"/>
</dbReference>
<dbReference type="SMART" id="SM00744">
    <property type="entry name" value="RINGv"/>
    <property type="match status" value="1"/>
</dbReference>
<gene>
    <name evidence="6" type="ORF">SteCoe_899</name>
</gene>
<dbReference type="InterPro" id="IPR013083">
    <property type="entry name" value="Znf_RING/FYVE/PHD"/>
</dbReference>
<keyword evidence="7" id="KW-1185">Reference proteome</keyword>
<evidence type="ECO:0008006" key="8">
    <source>
        <dbReference type="Google" id="ProtNLM"/>
    </source>
</evidence>
<proteinExistence type="predicted"/>
<organism evidence="6 7">
    <name type="scientific">Stentor coeruleus</name>
    <dbReference type="NCBI Taxonomy" id="5963"/>
    <lineage>
        <taxon>Eukaryota</taxon>
        <taxon>Sar</taxon>
        <taxon>Alveolata</taxon>
        <taxon>Ciliophora</taxon>
        <taxon>Postciliodesmatophora</taxon>
        <taxon>Heterotrichea</taxon>
        <taxon>Heterotrichida</taxon>
        <taxon>Stentoridae</taxon>
        <taxon>Stentor</taxon>
    </lineage>
</organism>
<dbReference type="Pfam" id="PF00498">
    <property type="entry name" value="FHA"/>
    <property type="match status" value="1"/>
</dbReference>
<dbReference type="GO" id="GO:0008270">
    <property type="term" value="F:zinc ion binding"/>
    <property type="evidence" value="ECO:0007669"/>
    <property type="project" value="UniProtKB-KW"/>
</dbReference>
<evidence type="ECO:0000256" key="2">
    <source>
        <dbReference type="ARBA" id="ARBA00022771"/>
    </source>
</evidence>
<comment type="caution">
    <text evidence="6">The sequence shown here is derived from an EMBL/GenBank/DDBJ whole genome shotgun (WGS) entry which is preliminary data.</text>
</comment>
<dbReference type="PANTHER" id="PTHR46210">
    <property type="entry name" value="FHA DOMAIN-CONTAINING PROTEIN"/>
    <property type="match status" value="1"/>
</dbReference>
<evidence type="ECO:0000259" key="5">
    <source>
        <dbReference type="PROSITE" id="PS51292"/>
    </source>
</evidence>
<dbReference type="SUPFAM" id="SSF57850">
    <property type="entry name" value="RING/U-box"/>
    <property type="match status" value="1"/>
</dbReference>
<dbReference type="InterPro" id="IPR011016">
    <property type="entry name" value="Znf_RING-CH"/>
</dbReference>
<dbReference type="Gene3D" id="3.30.40.10">
    <property type="entry name" value="Zinc/RING finger domain, C3HC4 (zinc finger)"/>
    <property type="match status" value="1"/>
</dbReference>
<dbReference type="PANTHER" id="PTHR46210:SF1">
    <property type="entry name" value="FHA DOMAIN-CONTAINING PROTEIN"/>
    <property type="match status" value="1"/>
</dbReference>
<dbReference type="Proteomes" id="UP000187209">
    <property type="component" value="Unassembled WGS sequence"/>
</dbReference>
<reference evidence="6 7" key="1">
    <citation type="submission" date="2016-11" db="EMBL/GenBank/DDBJ databases">
        <title>The macronuclear genome of Stentor coeruleus: a giant cell with tiny introns.</title>
        <authorList>
            <person name="Slabodnick M."/>
            <person name="Ruby J.G."/>
            <person name="Reiff S.B."/>
            <person name="Swart E.C."/>
            <person name="Gosai S."/>
            <person name="Prabakaran S."/>
            <person name="Witkowska E."/>
            <person name="Larue G.E."/>
            <person name="Fisher S."/>
            <person name="Freeman R.M."/>
            <person name="Gunawardena J."/>
            <person name="Chu W."/>
            <person name="Stover N.A."/>
            <person name="Gregory B.D."/>
            <person name="Nowacki M."/>
            <person name="Derisi J."/>
            <person name="Roy S.W."/>
            <person name="Marshall W.F."/>
            <person name="Sood P."/>
        </authorList>
    </citation>
    <scope>NUCLEOTIDE SEQUENCE [LARGE SCALE GENOMIC DNA]</scope>
    <source>
        <strain evidence="6">WM001</strain>
    </source>
</reference>
<dbReference type="PROSITE" id="PS51292">
    <property type="entry name" value="ZF_RING_CH"/>
    <property type="match status" value="1"/>
</dbReference>
<evidence type="ECO:0000256" key="1">
    <source>
        <dbReference type="ARBA" id="ARBA00022723"/>
    </source>
</evidence>
<feature type="domain" description="FHA" evidence="4">
    <location>
        <begin position="248"/>
        <end position="292"/>
    </location>
</feature>
<dbReference type="CDD" id="cd00060">
    <property type="entry name" value="FHA"/>
    <property type="match status" value="1"/>
</dbReference>
<evidence type="ECO:0000313" key="7">
    <source>
        <dbReference type="Proteomes" id="UP000187209"/>
    </source>
</evidence>
<keyword evidence="3" id="KW-0862">Zinc</keyword>
<sequence>MKRNTIVYVNTSTWPRDSHSLYDYETSSATRKTLKILCSTIISRLGNDILLSDDQENEALVSVLIDHSDCILSSTKNYPVWLIIRSSRNSNPQKSYTLKQGTILKLGRLQFRVKAIKREGDHFDEASTEAANEKGLMCRVCLCENSEKANPLISICKCSGTMKYIHIACLQAWMNSRVTENTFARHLKSIDCELCKKKLPFTIKVNSVSYDLVRCQRPEMPFLVLEGIQAEQREPGVYLISFKNKSSVMLGRGHDSDVRIPDISVSRCHAKISFVDNEFMVQDNNSKFGTLIMLEGPQVLEKRLSVQCGRTVMEFSRDRNRMDEKFEWEE</sequence>
<keyword evidence="2" id="KW-0863">Zinc-finger</keyword>
<keyword evidence="1" id="KW-0479">Metal-binding</keyword>
<dbReference type="Gene3D" id="2.60.200.20">
    <property type="match status" value="1"/>
</dbReference>
<dbReference type="AlphaFoldDB" id="A0A1R2D327"/>
<dbReference type="InterPro" id="IPR000253">
    <property type="entry name" value="FHA_dom"/>
</dbReference>
<evidence type="ECO:0000313" key="6">
    <source>
        <dbReference type="EMBL" id="OMJ95653.1"/>
    </source>
</evidence>
<protein>
    <recommendedName>
        <fullName evidence="8">RING-CH-type domain-containing protein</fullName>
    </recommendedName>
</protein>
<dbReference type="EMBL" id="MPUH01000009">
    <property type="protein sequence ID" value="OMJ95653.1"/>
    <property type="molecule type" value="Genomic_DNA"/>
</dbReference>
<evidence type="ECO:0000256" key="3">
    <source>
        <dbReference type="ARBA" id="ARBA00022833"/>
    </source>
</evidence>
<accession>A0A1R2D327</accession>
<dbReference type="PROSITE" id="PS50006">
    <property type="entry name" value="FHA_DOMAIN"/>
    <property type="match status" value="1"/>
</dbReference>
<name>A0A1R2D327_9CILI</name>
<dbReference type="OrthoDB" id="264354at2759"/>
<dbReference type="InterPro" id="IPR008984">
    <property type="entry name" value="SMAD_FHA_dom_sf"/>
</dbReference>
<dbReference type="Pfam" id="PF12906">
    <property type="entry name" value="RINGv"/>
    <property type="match status" value="1"/>
</dbReference>
<feature type="domain" description="RING-CH-type" evidence="5">
    <location>
        <begin position="130"/>
        <end position="202"/>
    </location>
</feature>
<evidence type="ECO:0000259" key="4">
    <source>
        <dbReference type="PROSITE" id="PS50006"/>
    </source>
</evidence>
<dbReference type="SUPFAM" id="SSF49879">
    <property type="entry name" value="SMAD/FHA domain"/>
    <property type="match status" value="1"/>
</dbReference>